<comment type="caution">
    <text evidence="2">The sequence shown here is derived from an EMBL/GenBank/DDBJ whole genome shotgun (WGS) entry which is preliminary data.</text>
</comment>
<organism evidence="2 3">
    <name type="scientific">Syntrophorhabdus aromaticivorans</name>
    <dbReference type="NCBI Taxonomy" id="328301"/>
    <lineage>
        <taxon>Bacteria</taxon>
        <taxon>Pseudomonadati</taxon>
        <taxon>Thermodesulfobacteriota</taxon>
        <taxon>Syntrophorhabdia</taxon>
        <taxon>Syntrophorhabdales</taxon>
        <taxon>Syntrophorhabdaceae</taxon>
        <taxon>Syntrophorhabdus</taxon>
    </lineage>
</organism>
<feature type="transmembrane region" description="Helical" evidence="1">
    <location>
        <begin position="96"/>
        <end position="118"/>
    </location>
</feature>
<evidence type="ECO:0000313" key="2">
    <source>
        <dbReference type="EMBL" id="NLW35918.1"/>
    </source>
</evidence>
<feature type="transmembrane region" description="Helical" evidence="1">
    <location>
        <begin position="73"/>
        <end position="90"/>
    </location>
</feature>
<gene>
    <name evidence="2" type="ORF">GXY80_10625</name>
</gene>
<keyword evidence="1" id="KW-0812">Transmembrane</keyword>
<reference evidence="2" key="1">
    <citation type="journal article" date="2020" name="Biotechnol. Biofuels">
        <title>New insights from the biogas microbiome by comprehensive genome-resolved metagenomics of nearly 1600 species originating from multiple anaerobic digesters.</title>
        <authorList>
            <person name="Campanaro S."/>
            <person name="Treu L."/>
            <person name="Rodriguez-R L.M."/>
            <person name="Kovalovszki A."/>
            <person name="Ziels R.M."/>
            <person name="Maus I."/>
            <person name="Zhu X."/>
            <person name="Kougias P.G."/>
            <person name="Basile A."/>
            <person name="Luo G."/>
            <person name="Schluter A."/>
            <person name="Konstantinidis K.T."/>
            <person name="Angelidaki I."/>
        </authorList>
    </citation>
    <scope>NUCLEOTIDE SEQUENCE</scope>
    <source>
        <strain evidence="2">AS06rmzACSIP_7</strain>
    </source>
</reference>
<evidence type="ECO:0000256" key="1">
    <source>
        <dbReference type="SAM" id="Phobius"/>
    </source>
</evidence>
<evidence type="ECO:0000313" key="3">
    <source>
        <dbReference type="Proteomes" id="UP000777265"/>
    </source>
</evidence>
<feature type="transmembrane region" description="Helical" evidence="1">
    <location>
        <begin position="34"/>
        <end position="52"/>
    </location>
</feature>
<feature type="transmembrane region" description="Helical" evidence="1">
    <location>
        <begin position="12"/>
        <end position="28"/>
    </location>
</feature>
<dbReference type="Proteomes" id="UP000777265">
    <property type="component" value="Unassembled WGS sequence"/>
</dbReference>
<dbReference type="AlphaFoldDB" id="A0A351U1I6"/>
<evidence type="ECO:0008006" key="4">
    <source>
        <dbReference type="Google" id="ProtNLM"/>
    </source>
</evidence>
<sequence>MKETKISDIERINVAVLVIGSFLVIMIMRDFKYLFSFAVASAIMTLNFRFLKKIIETGFLKASTRKIELAIKLPAKFLVLVALVALVVIYGDINVVFFLIGLSTVFIAVVIGQFVTLWSPAAKRRQGNGA</sequence>
<proteinExistence type="predicted"/>
<protein>
    <recommendedName>
        <fullName evidence="4">ATP synthase subunit I</fullName>
    </recommendedName>
</protein>
<dbReference type="STRING" id="909663.GCA_000512235_01972"/>
<accession>A0A351U1I6</accession>
<name>A0A351U1I6_9BACT</name>
<keyword evidence="1" id="KW-1133">Transmembrane helix</keyword>
<dbReference type="EMBL" id="JAAYEE010000182">
    <property type="protein sequence ID" value="NLW35918.1"/>
    <property type="molecule type" value="Genomic_DNA"/>
</dbReference>
<reference evidence="2" key="2">
    <citation type="submission" date="2020-01" db="EMBL/GenBank/DDBJ databases">
        <authorList>
            <person name="Campanaro S."/>
        </authorList>
    </citation>
    <scope>NUCLEOTIDE SEQUENCE</scope>
    <source>
        <strain evidence="2">AS06rmzACSIP_7</strain>
    </source>
</reference>
<keyword evidence="1" id="KW-0472">Membrane</keyword>